<gene>
    <name evidence="5" type="ORF">GSH16_01620</name>
</gene>
<dbReference type="Proteomes" id="UP000436016">
    <property type="component" value="Unassembled WGS sequence"/>
</dbReference>
<dbReference type="SUPFAM" id="SSF48208">
    <property type="entry name" value="Six-hairpin glycosidases"/>
    <property type="match status" value="1"/>
</dbReference>
<dbReference type="EMBL" id="WUWG01000001">
    <property type="protein sequence ID" value="MXU64129.1"/>
    <property type="molecule type" value="Genomic_DNA"/>
</dbReference>
<sequence length="419" mass="47048">MKDRTLDLRAVEILQKNDRGLYTVPTSGLYPYQWNWDSAFAALGFAEFNLDRAWTEIDTLFNAQWDNGMVPHIIFHRRVDGYFPGPDVWGTNSVPASSGITQPPVAASIVRHIYDHDPGIGRAHVERLLPKLVAWHRWFHDYRCEAGPCAVTHPWESGRDNAPDWDAAMAAIDTSGVGEYTRRDTAHVDASMRPTKEDYDRYLAILYFGRDHEWDEAAIRDRGPFRVADPAMSFILMRANRDLADMLERFGQDRAEVDGWIAELEAGVEDLWNADLGAYDARDLRTGDFAGSLSSGSFLSWYGGLRDDRMLDWYDKVAGALPYGVPSYYPQGAKFNAKRYWRGPVWGIVNRLIAVGLADAGHADRAEQLRERTAELIRKGGFHEYFDPEDGSAAGGGTFTWTAAIWLAWASSSSGRAAA</sequence>
<evidence type="ECO:0000256" key="2">
    <source>
        <dbReference type="ARBA" id="ARBA00022801"/>
    </source>
</evidence>
<dbReference type="GO" id="GO:0006487">
    <property type="term" value="P:protein N-linked glycosylation"/>
    <property type="evidence" value="ECO:0007669"/>
    <property type="project" value="TreeGrafter"/>
</dbReference>
<evidence type="ECO:0000259" key="4">
    <source>
        <dbReference type="Pfam" id="PF22422"/>
    </source>
</evidence>
<dbReference type="Pfam" id="PF22422">
    <property type="entry name" value="MGH1-like_GH"/>
    <property type="match status" value="1"/>
</dbReference>
<dbReference type="Gene3D" id="1.50.10.10">
    <property type="match status" value="1"/>
</dbReference>
<dbReference type="GO" id="GO:0004573">
    <property type="term" value="F:Glc3Man9GlcNAc2 oligosaccharide glucosidase activity"/>
    <property type="evidence" value="ECO:0007669"/>
    <property type="project" value="InterPro"/>
</dbReference>
<dbReference type="PANTHER" id="PTHR10412:SF11">
    <property type="entry name" value="MANNOSYL-OLIGOSACCHARIDE GLUCOSIDASE"/>
    <property type="match status" value="1"/>
</dbReference>
<dbReference type="AlphaFoldDB" id="A0A6B0TNH1"/>
<feature type="domain" description="Mannosylglycerate hydrolase MGH1-like glycoside hydrolase" evidence="4">
    <location>
        <begin position="30"/>
        <end position="402"/>
    </location>
</feature>
<accession>A0A6B0TNH1</accession>
<dbReference type="GO" id="GO:0009311">
    <property type="term" value="P:oligosaccharide metabolic process"/>
    <property type="evidence" value="ECO:0007669"/>
    <property type="project" value="InterPro"/>
</dbReference>
<dbReference type="RefSeq" id="WP_160851230.1">
    <property type="nucleotide sequence ID" value="NZ_WUWG01000001.1"/>
</dbReference>
<comment type="similarity">
    <text evidence="1">Belongs to the glycosyl hydrolase 63 family.</text>
</comment>
<evidence type="ECO:0000313" key="5">
    <source>
        <dbReference type="EMBL" id="MXU64129.1"/>
    </source>
</evidence>
<organism evidence="5 6">
    <name type="scientific">Oceanomicrobium pacificus</name>
    <dbReference type="NCBI Taxonomy" id="2692916"/>
    <lineage>
        <taxon>Bacteria</taxon>
        <taxon>Pseudomonadati</taxon>
        <taxon>Pseudomonadota</taxon>
        <taxon>Alphaproteobacteria</taxon>
        <taxon>Rhodobacterales</taxon>
        <taxon>Paracoccaceae</taxon>
        <taxon>Oceanomicrobium</taxon>
    </lineage>
</organism>
<comment type="caution">
    <text evidence="5">The sequence shown here is derived from an EMBL/GenBank/DDBJ whole genome shotgun (WGS) entry which is preliminary data.</text>
</comment>
<dbReference type="InterPro" id="IPR012341">
    <property type="entry name" value="6hp_glycosidase-like_sf"/>
</dbReference>
<proteinExistence type="inferred from homology"/>
<keyword evidence="2" id="KW-0378">Hydrolase</keyword>
<name>A0A6B0TNH1_9RHOB</name>
<reference evidence="5 6" key="1">
    <citation type="submission" date="2019-12" db="EMBL/GenBank/DDBJ databases">
        <title>Strain KN286 was isolated from seawater, which was collected from Caroline Seamount in the tropical western Pacific.</title>
        <authorList>
            <person name="Wang Q."/>
        </authorList>
    </citation>
    <scope>NUCLEOTIDE SEQUENCE [LARGE SCALE GENOMIC DNA]</scope>
    <source>
        <strain evidence="5 6">KN286</strain>
    </source>
</reference>
<dbReference type="PANTHER" id="PTHR10412">
    <property type="entry name" value="MANNOSYL-OLIGOSACCHARIDE GLUCOSIDASE"/>
    <property type="match status" value="1"/>
</dbReference>
<evidence type="ECO:0000256" key="3">
    <source>
        <dbReference type="ARBA" id="ARBA00023295"/>
    </source>
</evidence>
<dbReference type="InterPro" id="IPR008928">
    <property type="entry name" value="6-hairpin_glycosidase_sf"/>
</dbReference>
<protein>
    <recommendedName>
        <fullName evidence="4">Mannosylglycerate hydrolase MGH1-like glycoside hydrolase domain-containing protein</fullName>
    </recommendedName>
</protein>
<evidence type="ECO:0000256" key="1">
    <source>
        <dbReference type="ARBA" id="ARBA00010833"/>
    </source>
</evidence>
<dbReference type="InterPro" id="IPR054491">
    <property type="entry name" value="MGH1-like_GH"/>
</dbReference>
<keyword evidence="6" id="KW-1185">Reference proteome</keyword>
<dbReference type="InterPro" id="IPR004888">
    <property type="entry name" value="Glycoside_hydrolase_63"/>
</dbReference>
<evidence type="ECO:0000313" key="6">
    <source>
        <dbReference type="Proteomes" id="UP000436016"/>
    </source>
</evidence>
<keyword evidence="3" id="KW-0326">Glycosidase</keyword>